<dbReference type="GO" id="GO:0033214">
    <property type="term" value="P:siderophore-iron import into cell"/>
    <property type="evidence" value="ECO:0007669"/>
    <property type="project" value="TreeGrafter"/>
</dbReference>
<evidence type="ECO:0000256" key="3">
    <source>
        <dbReference type="ARBA" id="ARBA00022448"/>
    </source>
</evidence>
<feature type="transmembrane region" description="Helical" evidence="8">
    <location>
        <begin position="559"/>
        <end position="585"/>
    </location>
</feature>
<gene>
    <name evidence="9" type="ORF">SAMN04488047_113119</name>
</gene>
<feature type="transmembrane region" description="Helical" evidence="8">
    <location>
        <begin position="147"/>
        <end position="167"/>
    </location>
</feature>
<dbReference type="Proteomes" id="UP000199356">
    <property type="component" value="Unassembled WGS sequence"/>
</dbReference>
<keyword evidence="5 8" id="KW-0812">Transmembrane</keyword>
<feature type="transmembrane region" description="Helical" evidence="8">
    <location>
        <begin position="113"/>
        <end position="135"/>
    </location>
</feature>
<keyword evidence="10" id="KW-1185">Reference proteome</keyword>
<keyword evidence="4" id="KW-1003">Cell membrane</keyword>
<feature type="transmembrane region" description="Helical" evidence="8">
    <location>
        <begin position="340"/>
        <end position="365"/>
    </location>
</feature>
<feature type="transmembrane region" description="Helical" evidence="8">
    <location>
        <begin position="415"/>
        <end position="434"/>
    </location>
</feature>
<protein>
    <submittedName>
        <fullName evidence="9">Iron complex transport system permease protein</fullName>
    </submittedName>
</protein>
<evidence type="ECO:0000313" key="9">
    <source>
        <dbReference type="EMBL" id="SFP82206.1"/>
    </source>
</evidence>
<accession>A0A1I5TIJ8</accession>
<dbReference type="PANTHER" id="PTHR30472">
    <property type="entry name" value="FERRIC ENTEROBACTIN TRANSPORT SYSTEM PERMEASE PROTEIN"/>
    <property type="match status" value="1"/>
</dbReference>
<keyword evidence="7 8" id="KW-0472">Membrane</keyword>
<sequence length="655" mass="66080">MIPAAAVLIALLLAGALHLAVDADAGAARLLALAFGAEPQNFAEAQAFYAALPRVILAMLVGAALGTAGSLMQQITRNPLVSPLTLGAASGAWLATVIATLAAPALLAAHGAWVSLAGAIIAVGLVIAITGIRGLVGVQAVLAGMAVNLLFGAVASAVLLLNSPYFGHLFLWGAGDLAQTDWHWVAWLWPRLLPALAVALLAARGLALLRLGAAGAEGRGLTLWPFLALTALAALALTAFSVTAVGMIGFVGLIAPNIARRVGARLPMAEVAASAVLGALVLTLTDALAVLATQHARDLVPSGATTALIGAPALIWLARRRMAAEDHTMFRLPGTRPRPPHHLGLALLGALALAAVAALCVSPGAGGWRIGLPDPMIWSFRWPRVLAAAAAGAGMAVSGVILQRLIRNPLASPDILGMSSGASFAMIGFTVIAGGSIHEAGLGLALLGSFAVLLALLWLGRRQGNAPAVIALVGISLGALFDALVKLALASGTDDAFAILGWLGGSTYRVTAPNALILTVLVAVLSLAALGLGRWLTLLAAGEGVARGRGLDPARANPVAMVVAAALAAVVTAFMGPVSFVGLLAPHVAALLGARQVGPQLGAAALTGALLLVLSDWAGRTLLFPMQLPAGTVAALIGGFYFLALLLRARARPNT</sequence>
<dbReference type="InterPro" id="IPR037294">
    <property type="entry name" value="ABC_BtuC-like"/>
</dbReference>
<evidence type="ECO:0000256" key="4">
    <source>
        <dbReference type="ARBA" id="ARBA00022475"/>
    </source>
</evidence>
<dbReference type="NCBIfam" id="NF007866">
    <property type="entry name" value="PRK10577.1-2"/>
    <property type="match status" value="1"/>
</dbReference>
<evidence type="ECO:0000256" key="7">
    <source>
        <dbReference type="ARBA" id="ARBA00023136"/>
    </source>
</evidence>
<dbReference type="EMBL" id="FOXA01000013">
    <property type="protein sequence ID" value="SFP82206.1"/>
    <property type="molecule type" value="Genomic_DNA"/>
</dbReference>
<keyword evidence="3" id="KW-0813">Transport</keyword>
<dbReference type="Pfam" id="PF01032">
    <property type="entry name" value="FecCD"/>
    <property type="match status" value="2"/>
</dbReference>
<name>A0A1I5TIJ8_9RHOB</name>
<feature type="transmembrane region" description="Helical" evidence="8">
    <location>
        <begin position="385"/>
        <end position="403"/>
    </location>
</feature>
<dbReference type="GO" id="GO:0022857">
    <property type="term" value="F:transmembrane transporter activity"/>
    <property type="evidence" value="ECO:0007669"/>
    <property type="project" value="InterPro"/>
</dbReference>
<evidence type="ECO:0000313" key="10">
    <source>
        <dbReference type="Proteomes" id="UP000199356"/>
    </source>
</evidence>
<feature type="transmembrane region" description="Helical" evidence="8">
    <location>
        <begin position="466"/>
        <end position="485"/>
    </location>
</feature>
<evidence type="ECO:0000256" key="6">
    <source>
        <dbReference type="ARBA" id="ARBA00022989"/>
    </source>
</evidence>
<dbReference type="RefSeq" id="WP_093423882.1">
    <property type="nucleotide sequence ID" value="NZ_FOXA01000013.1"/>
</dbReference>
<dbReference type="InterPro" id="IPR000522">
    <property type="entry name" value="ABC_transptr_permease_BtuC"/>
</dbReference>
<evidence type="ECO:0000256" key="5">
    <source>
        <dbReference type="ARBA" id="ARBA00022692"/>
    </source>
</evidence>
<evidence type="ECO:0000256" key="2">
    <source>
        <dbReference type="ARBA" id="ARBA00007935"/>
    </source>
</evidence>
<reference evidence="9 10" key="1">
    <citation type="submission" date="2016-10" db="EMBL/GenBank/DDBJ databases">
        <authorList>
            <person name="de Groot N.N."/>
        </authorList>
    </citation>
    <scope>NUCLEOTIDE SEQUENCE [LARGE SCALE GENOMIC DNA]</scope>
    <source>
        <strain evidence="9 10">DSM 19547</strain>
    </source>
</reference>
<feature type="transmembrane region" description="Helical" evidence="8">
    <location>
        <begin position="243"/>
        <end position="259"/>
    </location>
</feature>
<comment type="similarity">
    <text evidence="2">Belongs to the binding-protein-dependent transport system permease family. FecCD subfamily.</text>
</comment>
<dbReference type="Gene3D" id="1.10.3470.10">
    <property type="entry name" value="ABC transporter involved in vitamin B12 uptake, BtuC"/>
    <property type="match status" value="2"/>
</dbReference>
<dbReference type="AlphaFoldDB" id="A0A1I5TIJ8"/>
<keyword evidence="6 8" id="KW-1133">Transmembrane helix</keyword>
<dbReference type="CDD" id="cd06550">
    <property type="entry name" value="TM_ABC_iron-siderophores_like"/>
    <property type="match status" value="1"/>
</dbReference>
<feature type="transmembrane region" description="Helical" evidence="8">
    <location>
        <begin position="47"/>
        <end position="72"/>
    </location>
</feature>
<dbReference type="PANTHER" id="PTHR30472:SF37">
    <property type="entry name" value="FE(3+) DICITRATE TRANSPORT SYSTEM PERMEASE PROTEIN FECD-RELATED"/>
    <property type="match status" value="1"/>
</dbReference>
<feature type="transmembrane region" description="Helical" evidence="8">
    <location>
        <begin position="84"/>
        <end position="107"/>
    </location>
</feature>
<comment type="subcellular location">
    <subcellularLocation>
        <location evidence="1">Cell membrane</location>
        <topology evidence="1">Multi-pass membrane protein</topology>
    </subcellularLocation>
</comment>
<proteinExistence type="inferred from homology"/>
<feature type="transmembrane region" description="Helical" evidence="8">
    <location>
        <begin position="630"/>
        <end position="649"/>
    </location>
</feature>
<feature type="transmembrane region" description="Helical" evidence="8">
    <location>
        <begin position="187"/>
        <end position="209"/>
    </location>
</feature>
<feature type="transmembrane region" description="Helical" evidence="8">
    <location>
        <begin position="271"/>
        <end position="293"/>
    </location>
</feature>
<feature type="transmembrane region" description="Helical" evidence="8">
    <location>
        <begin position="440"/>
        <end position="459"/>
    </location>
</feature>
<feature type="transmembrane region" description="Helical" evidence="8">
    <location>
        <begin position="299"/>
        <end position="319"/>
    </location>
</feature>
<evidence type="ECO:0000256" key="8">
    <source>
        <dbReference type="SAM" id="Phobius"/>
    </source>
</evidence>
<dbReference type="GO" id="GO:0005886">
    <property type="term" value="C:plasma membrane"/>
    <property type="evidence" value="ECO:0007669"/>
    <property type="project" value="UniProtKB-SubCell"/>
</dbReference>
<dbReference type="STRING" id="441119.SAMN04488047_113119"/>
<organism evidence="9 10">
    <name type="scientific">Tranquillimonas alkanivorans</name>
    <dbReference type="NCBI Taxonomy" id="441119"/>
    <lineage>
        <taxon>Bacteria</taxon>
        <taxon>Pseudomonadati</taxon>
        <taxon>Pseudomonadota</taxon>
        <taxon>Alphaproteobacteria</taxon>
        <taxon>Rhodobacterales</taxon>
        <taxon>Roseobacteraceae</taxon>
        <taxon>Tranquillimonas</taxon>
    </lineage>
</organism>
<dbReference type="SUPFAM" id="SSF81345">
    <property type="entry name" value="ABC transporter involved in vitamin B12 uptake, BtuC"/>
    <property type="match status" value="2"/>
</dbReference>
<evidence type="ECO:0000256" key="1">
    <source>
        <dbReference type="ARBA" id="ARBA00004651"/>
    </source>
</evidence>
<dbReference type="OrthoDB" id="9811975at2"/>
<feature type="transmembrane region" description="Helical" evidence="8">
    <location>
        <begin position="515"/>
        <end position="538"/>
    </location>
</feature>